<dbReference type="EMBL" id="JBHUFU010000016">
    <property type="protein sequence ID" value="MFD1832529.1"/>
    <property type="molecule type" value="Genomic_DNA"/>
</dbReference>
<protein>
    <recommendedName>
        <fullName evidence="4">DUF998 domain-containing protein</fullName>
    </recommendedName>
</protein>
<evidence type="ECO:0000256" key="1">
    <source>
        <dbReference type="SAM" id="Phobius"/>
    </source>
</evidence>
<evidence type="ECO:0000313" key="2">
    <source>
        <dbReference type="EMBL" id="MFD1832529.1"/>
    </source>
</evidence>
<accession>A0ABW4PP60</accession>
<comment type="caution">
    <text evidence="2">The sequence shown here is derived from an EMBL/GenBank/DDBJ whole genome shotgun (WGS) entry which is preliminary data.</text>
</comment>
<evidence type="ECO:0008006" key="4">
    <source>
        <dbReference type="Google" id="ProtNLM"/>
    </source>
</evidence>
<name>A0ABW4PP60_9ACTN</name>
<dbReference type="RefSeq" id="WP_380903525.1">
    <property type="nucleotide sequence ID" value="NZ_JBHUFU010000016.1"/>
</dbReference>
<organism evidence="2 3">
    <name type="scientific">Streptomyces desertarenae</name>
    <dbReference type="NCBI Taxonomy" id="2666184"/>
    <lineage>
        <taxon>Bacteria</taxon>
        <taxon>Bacillati</taxon>
        <taxon>Actinomycetota</taxon>
        <taxon>Actinomycetes</taxon>
        <taxon>Kitasatosporales</taxon>
        <taxon>Streptomycetaceae</taxon>
        <taxon>Streptomyces</taxon>
    </lineage>
</organism>
<feature type="transmembrane region" description="Helical" evidence="1">
    <location>
        <begin position="21"/>
        <end position="39"/>
    </location>
</feature>
<keyword evidence="3" id="KW-1185">Reference proteome</keyword>
<evidence type="ECO:0000313" key="3">
    <source>
        <dbReference type="Proteomes" id="UP001597365"/>
    </source>
</evidence>
<proteinExistence type="predicted"/>
<keyword evidence="1" id="KW-0812">Transmembrane</keyword>
<sequence length="105" mass="10734">MGAKHSAEPSTGRQLGVGAGLLLIDLAAIAWLLYGYGITGWADSYDQVNAPEAPRVARQAMWLLALGAAASGGGLLALRWRIAGTVQLVVLGCAAAAFACLATPR</sequence>
<feature type="transmembrane region" description="Helical" evidence="1">
    <location>
        <begin position="85"/>
        <end position="104"/>
    </location>
</feature>
<keyword evidence="1" id="KW-0472">Membrane</keyword>
<reference evidence="3" key="1">
    <citation type="journal article" date="2019" name="Int. J. Syst. Evol. Microbiol.">
        <title>The Global Catalogue of Microorganisms (GCM) 10K type strain sequencing project: providing services to taxonomists for standard genome sequencing and annotation.</title>
        <authorList>
            <consortium name="The Broad Institute Genomics Platform"/>
            <consortium name="The Broad Institute Genome Sequencing Center for Infectious Disease"/>
            <person name="Wu L."/>
            <person name="Ma J."/>
        </authorList>
    </citation>
    <scope>NUCLEOTIDE SEQUENCE [LARGE SCALE GENOMIC DNA]</scope>
    <source>
        <strain evidence="3">CGMCC 4.7455</strain>
    </source>
</reference>
<keyword evidence="1" id="KW-1133">Transmembrane helix</keyword>
<feature type="transmembrane region" description="Helical" evidence="1">
    <location>
        <begin position="59"/>
        <end position="78"/>
    </location>
</feature>
<dbReference type="Proteomes" id="UP001597365">
    <property type="component" value="Unassembled WGS sequence"/>
</dbReference>
<gene>
    <name evidence="2" type="ORF">ACFSJS_23205</name>
</gene>